<name>A0A833V6C2_9POAL</name>
<dbReference type="AlphaFoldDB" id="A0A833V6C2"/>
<dbReference type="PANTHER" id="PTHR46913:SF1">
    <property type="entry name" value="RING-H2 FINGER PROTEIN ATL16"/>
    <property type="match status" value="1"/>
</dbReference>
<evidence type="ECO:0000256" key="1">
    <source>
        <dbReference type="ARBA" id="ARBA00000900"/>
    </source>
</evidence>
<keyword evidence="11 14" id="KW-1133">Transmembrane helix</keyword>
<dbReference type="PROSITE" id="PS50089">
    <property type="entry name" value="ZF_RING_2"/>
    <property type="match status" value="1"/>
</dbReference>
<dbReference type="EC" id="2.3.2.27" evidence="4"/>
<comment type="subcellular location">
    <subcellularLocation>
        <location evidence="2">Membrane</location>
        <topology evidence="2">Single-pass membrane protein</topology>
    </subcellularLocation>
</comment>
<dbReference type="Proteomes" id="UP000623129">
    <property type="component" value="Unassembled WGS sequence"/>
</dbReference>
<evidence type="ECO:0000256" key="15">
    <source>
        <dbReference type="SAM" id="SignalP"/>
    </source>
</evidence>
<reference evidence="17" key="1">
    <citation type="submission" date="2020-01" db="EMBL/GenBank/DDBJ databases">
        <title>Genome sequence of Kobresia littledalei, the first chromosome-level genome in the family Cyperaceae.</title>
        <authorList>
            <person name="Qu G."/>
        </authorList>
    </citation>
    <scope>NUCLEOTIDE SEQUENCE</scope>
    <source>
        <strain evidence="17">C.B.Clarke</strain>
        <tissue evidence="17">Leaf</tissue>
    </source>
</reference>
<keyword evidence="9" id="KW-0833">Ubl conjugation pathway</keyword>
<protein>
    <recommendedName>
        <fullName evidence="4">RING-type E3 ubiquitin transferase</fullName>
        <ecNumber evidence="4">2.3.2.27</ecNumber>
    </recommendedName>
</protein>
<evidence type="ECO:0000256" key="6">
    <source>
        <dbReference type="ARBA" id="ARBA00022692"/>
    </source>
</evidence>
<dbReference type="InterPro" id="IPR013083">
    <property type="entry name" value="Znf_RING/FYVE/PHD"/>
</dbReference>
<dbReference type="InterPro" id="IPR044600">
    <property type="entry name" value="ATL1/ATL16-like"/>
</dbReference>
<dbReference type="PANTHER" id="PTHR46913">
    <property type="entry name" value="RING-H2 FINGER PROTEIN ATL16"/>
    <property type="match status" value="1"/>
</dbReference>
<comment type="pathway">
    <text evidence="3">Protein modification; protein ubiquitination.</text>
</comment>
<dbReference type="GO" id="GO:0016567">
    <property type="term" value="P:protein ubiquitination"/>
    <property type="evidence" value="ECO:0007669"/>
    <property type="project" value="InterPro"/>
</dbReference>
<dbReference type="GO" id="GO:0008270">
    <property type="term" value="F:zinc ion binding"/>
    <property type="evidence" value="ECO:0007669"/>
    <property type="project" value="UniProtKB-KW"/>
</dbReference>
<evidence type="ECO:0000256" key="12">
    <source>
        <dbReference type="ARBA" id="ARBA00023136"/>
    </source>
</evidence>
<dbReference type="OrthoDB" id="8062037at2759"/>
<evidence type="ECO:0000256" key="10">
    <source>
        <dbReference type="ARBA" id="ARBA00022833"/>
    </source>
</evidence>
<dbReference type="Pfam" id="PF13639">
    <property type="entry name" value="zf-RING_2"/>
    <property type="match status" value="1"/>
</dbReference>
<feature type="transmembrane region" description="Helical" evidence="14">
    <location>
        <begin position="46"/>
        <end position="69"/>
    </location>
</feature>
<keyword evidence="12 14" id="KW-0472">Membrane</keyword>
<evidence type="ECO:0000256" key="7">
    <source>
        <dbReference type="ARBA" id="ARBA00022723"/>
    </source>
</evidence>
<evidence type="ECO:0000256" key="5">
    <source>
        <dbReference type="ARBA" id="ARBA00022679"/>
    </source>
</evidence>
<keyword evidence="7" id="KW-0479">Metal-binding</keyword>
<keyword evidence="5" id="KW-0808">Transferase</keyword>
<dbReference type="InterPro" id="IPR001841">
    <property type="entry name" value="Znf_RING"/>
</dbReference>
<keyword evidence="10" id="KW-0862">Zinc</keyword>
<evidence type="ECO:0000256" key="3">
    <source>
        <dbReference type="ARBA" id="ARBA00004906"/>
    </source>
</evidence>
<dbReference type="GO" id="GO:0061630">
    <property type="term" value="F:ubiquitin protein ligase activity"/>
    <property type="evidence" value="ECO:0007669"/>
    <property type="project" value="UniProtKB-EC"/>
</dbReference>
<accession>A0A833V6C2</accession>
<evidence type="ECO:0000313" key="17">
    <source>
        <dbReference type="EMBL" id="KAF3326471.1"/>
    </source>
</evidence>
<keyword evidence="18" id="KW-1185">Reference proteome</keyword>
<proteinExistence type="predicted"/>
<keyword evidence="15" id="KW-0732">Signal</keyword>
<dbReference type="CDD" id="cd16461">
    <property type="entry name" value="RING-H2_EL5-like"/>
    <property type="match status" value="1"/>
</dbReference>
<comment type="catalytic activity">
    <reaction evidence="1">
        <text>S-ubiquitinyl-[E2 ubiquitin-conjugating enzyme]-L-cysteine + [acceptor protein]-L-lysine = [E2 ubiquitin-conjugating enzyme]-L-cysteine + N(6)-ubiquitinyl-[acceptor protein]-L-lysine.</text>
        <dbReference type="EC" id="2.3.2.27"/>
    </reaction>
</comment>
<dbReference type="GO" id="GO:0016020">
    <property type="term" value="C:membrane"/>
    <property type="evidence" value="ECO:0007669"/>
    <property type="project" value="UniProtKB-SubCell"/>
</dbReference>
<dbReference type="EMBL" id="SWLB01000018">
    <property type="protein sequence ID" value="KAF3326471.1"/>
    <property type="molecule type" value="Genomic_DNA"/>
</dbReference>
<evidence type="ECO:0000256" key="2">
    <source>
        <dbReference type="ARBA" id="ARBA00004167"/>
    </source>
</evidence>
<feature type="chain" id="PRO_5032833571" description="RING-type E3 ubiquitin transferase" evidence="15">
    <location>
        <begin position="31"/>
        <end position="343"/>
    </location>
</feature>
<dbReference type="Gene3D" id="3.30.40.10">
    <property type="entry name" value="Zinc/RING finger domain, C3HC4 (zinc finger)"/>
    <property type="match status" value="1"/>
</dbReference>
<evidence type="ECO:0000256" key="13">
    <source>
        <dbReference type="PROSITE-ProRule" id="PRU00175"/>
    </source>
</evidence>
<organism evidence="17 18">
    <name type="scientific">Carex littledalei</name>
    <dbReference type="NCBI Taxonomy" id="544730"/>
    <lineage>
        <taxon>Eukaryota</taxon>
        <taxon>Viridiplantae</taxon>
        <taxon>Streptophyta</taxon>
        <taxon>Embryophyta</taxon>
        <taxon>Tracheophyta</taxon>
        <taxon>Spermatophyta</taxon>
        <taxon>Magnoliopsida</taxon>
        <taxon>Liliopsida</taxon>
        <taxon>Poales</taxon>
        <taxon>Cyperaceae</taxon>
        <taxon>Cyperoideae</taxon>
        <taxon>Cariceae</taxon>
        <taxon>Carex</taxon>
        <taxon>Carex subgen. Euthyceras</taxon>
    </lineage>
</organism>
<evidence type="ECO:0000256" key="9">
    <source>
        <dbReference type="ARBA" id="ARBA00022786"/>
    </source>
</evidence>
<feature type="domain" description="RING-type" evidence="16">
    <location>
        <begin position="132"/>
        <end position="174"/>
    </location>
</feature>
<dbReference type="SUPFAM" id="SSF57850">
    <property type="entry name" value="RING/U-box"/>
    <property type="match status" value="1"/>
</dbReference>
<evidence type="ECO:0000256" key="8">
    <source>
        <dbReference type="ARBA" id="ARBA00022771"/>
    </source>
</evidence>
<dbReference type="FunFam" id="3.30.40.10:FF:000187">
    <property type="entry name" value="E3 ubiquitin-protein ligase ATL6"/>
    <property type="match status" value="1"/>
</dbReference>
<evidence type="ECO:0000313" key="18">
    <source>
        <dbReference type="Proteomes" id="UP000623129"/>
    </source>
</evidence>
<evidence type="ECO:0000256" key="4">
    <source>
        <dbReference type="ARBA" id="ARBA00012483"/>
    </source>
</evidence>
<comment type="caution">
    <text evidence="17">The sequence shown here is derived from an EMBL/GenBank/DDBJ whole genome shotgun (WGS) entry which is preliminary data.</text>
</comment>
<gene>
    <name evidence="17" type="ORF">FCM35_KLT08101</name>
</gene>
<evidence type="ECO:0000256" key="11">
    <source>
        <dbReference type="ARBA" id="ARBA00022989"/>
    </source>
</evidence>
<feature type="signal peptide" evidence="15">
    <location>
        <begin position="1"/>
        <end position="30"/>
    </location>
</feature>
<sequence>MEQHLASPHGPQPQPLILLLILSFSQYALAQGQPYKTDDDSSSPSNIVGLALLGVGAFLLFGCALPLFITRKCLGGPNTNTATTTPDLVNTNNEGVARRKGRGIDPKAIETFPLINYAAVKHMRASNSPLECAICLSEFLDDDTLRLLPGCRHVFHVNCIDTWLADHKTCPVCRSDLSDPKVIAGKRLLSLNIECKDVPCSSHMSEQVAMKKDVPKSKGPRHVQSMTGGWERFTLVLPDDVMKDIKTTHKYRKVVSLQDYTYKGNAGSTDWRVQSFMNSLSWKRQQKVESKVAAPEMSEASNSANISSRQLLAFPDRGESEMLEFDTSCTQIELKNVPVHDRV</sequence>
<evidence type="ECO:0000259" key="16">
    <source>
        <dbReference type="PROSITE" id="PS50089"/>
    </source>
</evidence>
<keyword evidence="8 13" id="KW-0863">Zinc-finger</keyword>
<keyword evidence="6 14" id="KW-0812">Transmembrane</keyword>
<evidence type="ECO:0000256" key="14">
    <source>
        <dbReference type="SAM" id="Phobius"/>
    </source>
</evidence>
<dbReference type="SMART" id="SM00184">
    <property type="entry name" value="RING"/>
    <property type="match status" value="1"/>
</dbReference>